<dbReference type="PANTHER" id="PTHR11923">
    <property type="entry name" value="SCAVENGER RECEPTOR CLASS B TYPE-1 SR-B1"/>
    <property type="match status" value="1"/>
</dbReference>
<dbReference type="GO" id="GO:0005737">
    <property type="term" value="C:cytoplasm"/>
    <property type="evidence" value="ECO:0007669"/>
    <property type="project" value="TreeGrafter"/>
</dbReference>
<keyword evidence="6" id="KW-0325">Glycoprotein</keyword>
<name>A0A8T1X117_9STRA</name>
<organism evidence="10 11">
    <name type="scientific">Phytophthora boehmeriae</name>
    <dbReference type="NCBI Taxonomy" id="109152"/>
    <lineage>
        <taxon>Eukaryota</taxon>
        <taxon>Sar</taxon>
        <taxon>Stramenopiles</taxon>
        <taxon>Oomycota</taxon>
        <taxon>Peronosporomycetes</taxon>
        <taxon>Peronosporales</taxon>
        <taxon>Peronosporaceae</taxon>
        <taxon>Phytophthora</taxon>
    </lineage>
</organism>
<evidence type="ECO:0000256" key="4">
    <source>
        <dbReference type="ARBA" id="ARBA00022989"/>
    </source>
</evidence>
<feature type="region of interest" description="Disordered" evidence="7">
    <location>
        <begin position="54"/>
        <end position="81"/>
    </location>
</feature>
<keyword evidence="4 8" id="KW-1133">Transmembrane helix</keyword>
<dbReference type="GO" id="GO:0016020">
    <property type="term" value="C:membrane"/>
    <property type="evidence" value="ECO:0007669"/>
    <property type="project" value="UniProtKB-SubCell"/>
</dbReference>
<evidence type="ECO:0000256" key="1">
    <source>
        <dbReference type="ARBA" id="ARBA00004370"/>
    </source>
</evidence>
<dbReference type="OrthoDB" id="195015at2759"/>
<feature type="chain" id="PRO_5035921285" description="Croquemort-like mating protein" evidence="9">
    <location>
        <begin position="21"/>
        <end position="776"/>
    </location>
</feature>
<dbReference type="PANTHER" id="PTHR11923:SF51">
    <property type="entry name" value="LYSOSOME MEMBRANE PROTEIN 2"/>
    <property type="match status" value="1"/>
</dbReference>
<evidence type="ECO:0008006" key="12">
    <source>
        <dbReference type="Google" id="ProtNLM"/>
    </source>
</evidence>
<feature type="transmembrane region" description="Helical" evidence="8">
    <location>
        <begin position="735"/>
        <end position="755"/>
    </location>
</feature>
<protein>
    <recommendedName>
        <fullName evidence="12">Croquemort-like mating protein</fullName>
    </recommendedName>
</protein>
<evidence type="ECO:0000256" key="3">
    <source>
        <dbReference type="ARBA" id="ARBA00022692"/>
    </source>
</evidence>
<evidence type="ECO:0000313" key="11">
    <source>
        <dbReference type="Proteomes" id="UP000693981"/>
    </source>
</evidence>
<keyword evidence="11" id="KW-1185">Reference proteome</keyword>
<keyword evidence="3 8" id="KW-0812">Transmembrane</keyword>
<accession>A0A8T1X117</accession>
<dbReference type="Proteomes" id="UP000693981">
    <property type="component" value="Unassembled WGS sequence"/>
</dbReference>
<comment type="subcellular location">
    <subcellularLocation>
        <location evidence="1">Membrane</location>
    </subcellularLocation>
</comment>
<reference evidence="10" key="1">
    <citation type="submission" date="2021-02" db="EMBL/GenBank/DDBJ databases">
        <authorList>
            <person name="Palmer J.M."/>
        </authorList>
    </citation>
    <scope>NUCLEOTIDE SEQUENCE</scope>
    <source>
        <strain evidence="10">SCRP23</strain>
    </source>
</reference>
<comment type="caution">
    <text evidence="10">The sequence shown here is derived from an EMBL/GenBank/DDBJ whole genome shotgun (WGS) entry which is preliminary data.</text>
</comment>
<evidence type="ECO:0000256" key="8">
    <source>
        <dbReference type="SAM" id="Phobius"/>
    </source>
</evidence>
<keyword evidence="5 8" id="KW-0472">Membrane</keyword>
<evidence type="ECO:0000256" key="6">
    <source>
        <dbReference type="ARBA" id="ARBA00023180"/>
    </source>
</evidence>
<feature type="transmembrane region" description="Helical" evidence="8">
    <location>
        <begin position="87"/>
        <end position="108"/>
    </location>
</feature>
<dbReference type="Pfam" id="PF01130">
    <property type="entry name" value="CD36"/>
    <property type="match status" value="1"/>
</dbReference>
<evidence type="ECO:0000256" key="2">
    <source>
        <dbReference type="ARBA" id="ARBA00010532"/>
    </source>
</evidence>
<evidence type="ECO:0000256" key="9">
    <source>
        <dbReference type="SAM" id="SignalP"/>
    </source>
</evidence>
<dbReference type="EMBL" id="JAGDFL010000068">
    <property type="protein sequence ID" value="KAG7398894.1"/>
    <property type="molecule type" value="Genomic_DNA"/>
</dbReference>
<dbReference type="AlphaFoldDB" id="A0A8T1X117"/>
<evidence type="ECO:0000256" key="5">
    <source>
        <dbReference type="ARBA" id="ARBA00023136"/>
    </source>
</evidence>
<dbReference type="GO" id="GO:0005044">
    <property type="term" value="F:scavenger receptor activity"/>
    <property type="evidence" value="ECO:0007669"/>
    <property type="project" value="TreeGrafter"/>
</dbReference>
<gene>
    <name evidence="10" type="ORF">PHYBOEH_010112</name>
</gene>
<sequence>MMISLRLQLHLTVLILQVTSREMSLVESSRLDQADPTILTAHFRFCRIKKTKQDSAMDESPANDYQKGIRTPTGADGGPSQRRPRKLGLVLMIVGALVTLVAIVYGSALAPVINNKVRDGVVVCDASGAEDESYYDAYGDCDDCNPYYYTMHLFNASNAEAYLAGEATKLQLQEVGPYVFRRREIKIDINFLDDGARVKYKSYTYHTFEESLSCDGCSDSDKLTSFDVGYLNVIAQAGGEEAFLMKLASGSFSTNETVIADAIAEYGPQMMRWVNGLNSLDPVAMNNVASSGTVVTFLATGPEAIADLDLSGFAYNGIFVTRTVSQWALGYPSMLAGLGLGSEYVSGCSVTDGWNEKCANCEGDACLDIWYECKQCALGASVVAINNITCGIIEKIYADEYGDEEAATFRANTCGLCEAFGLCAAPLPGIAEDSGLDYSKTPPSADNLETYIQTTGCVDDTEILDYVEYNGYTSTALWVTSLGDERRNPTLLEIIAFNDYGNCANPTSNLTCSAVQGNDATSIKPGGAGITGFASSITQEMSDMYLDEGKQNVTLYSTDTEVDHEGITLHRFSPPNDLLINSEFNNAKGTGWPVDGVQPLAFSAGFLAYVSYPVFIYGNTTLLDATEITLSDGILASKSSMYDSDELKQTYVNKYVTYIDVEAGTGKTMVAHKRLMASYAMSYSALNSSAPMSDVLWPNLEAEVIFPAYWGEESSSIGKSSVDSYHLIQRLLKSILPVLIVGIIVGLALLAGGIFHRRKAAKHQTEAAQKDPSSDV</sequence>
<comment type="similarity">
    <text evidence="2">Belongs to the CD36 family.</text>
</comment>
<evidence type="ECO:0000313" key="10">
    <source>
        <dbReference type="EMBL" id="KAG7398894.1"/>
    </source>
</evidence>
<evidence type="ECO:0000256" key="7">
    <source>
        <dbReference type="SAM" id="MobiDB-lite"/>
    </source>
</evidence>
<dbReference type="InterPro" id="IPR002159">
    <property type="entry name" value="CD36_fam"/>
</dbReference>
<proteinExistence type="inferred from homology"/>
<feature type="signal peptide" evidence="9">
    <location>
        <begin position="1"/>
        <end position="20"/>
    </location>
</feature>
<keyword evidence="9" id="KW-0732">Signal</keyword>